<dbReference type="InterPro" id="IPR050959">
    <property type="entry name" value="MarA-like"/>
</dbReference>
<name>A0ABV1DI04_9FIRM</name>
<dbReference type="Pfam" id="PF12833">
    <property type="entry name" value="HTH_18"/>
    <property type="match status" value="1"/>
</dbReference>
<dbReference type="SUPFAM" id="SSF46689">
    <property type="entry name" value="Homeodomain-like"/>
    <property type="match status" value="2"/>
</dbReference>
<dbReference type="InterPro" id="IPR009057">
    <property type="entry name" value="Homeodomain-like_sf"/>
</dbReference>
<accession>A0ABV1DI04</accession>
<evidence type="ECO:0000256" key="1">
    <source>
        <dbReference type="ARBA" id="ARBA00023015"/>
    </source>
</evidence>
<organism evidence="5 6">
    <name type="scientific">Blautia caccae</name>
    <dbReference type="NCBI Taxonomy" id="3133175"/>
    <lineage>
        <taxon>Bacteria</taxon>
        <taxon>Bacillati</taxon>
        <taxon>Bacillota</taxon>
        <taxon>Clostridia</taxon>
        <taxon>Lachnospirales</taxon>
        <taxon>Lachnospiraceae</taxon>
        <taxon>Blautia</taxon>
    </lineage>
</organism>
<evidence type="ECO:0000313" key="5">
    <source>
        <dbReference type="EMBL" id="MEQ2429995.1"/>
    </source>
</evidence>
<keyword evidence="3" id="KW-0804">Transcription</keyword>
<keyword evidence="6" id="KW-1185">Reference proteome</keyword>
<dbReference type="PANTHER" id="PTHR47504:SF5">
    <property type="entry name" value="RIGHT ORIGIN-BINDING PROTEIN"/>
    <property type="match status" value="1"/>
</dbReference>
<dbReference type="Proteomes" id="UP001457898">
    <property type="component" value="Unassembled WGS sequence"/>
</dbReference>
<evidence type="ECO:0000313" key="6">
    <source>
        <dbReference type="Proteomes" id="UP001457898"/>
    </source>
</evidence>
<dbReference type="PANTHER" id="PTHR47504">
    <property type="entry name" value="RIGHT ORIGIN-BINDING PROTEIN"/>
    <property type="match status" value="1"/>
</dbReference>
<sequence length="503" mass="58212">MQFLWNRGEHMDWLQRINESINYMETHLMEELSIEQISNYVFASKSNFQRVFHMVTGVTIGEYIRNRRLSLAGQDLLLTDNKVADIAQKYRYDTSESFSKAFLRFHSISPSDVKTSGAVLRFFHPLSINISIRGGFNRAYQQIDEFCWNNLDEQIIKTLTDAEKYQELVHWAITARGKNPGVFDALTEWLLDDIEWCEDKLNENEQILMQGVFARFSEQNKQLRRYLSELRPAGVVNEAVFKALDQFNDQLSGQVPDERLQKVVAQVLDDFSLMKQRGIREQIAGSITGPTGTDHADIYGFINYLKECDAEVQWALFMPDKVKRQQNGFKVVNYEYKEMPGMRFIGWEDDDLTDSELQGERFRVLDAMNGDPSGFDYDILLSHHEGLSIDVEPVHLFWGRFMRADTPVPKGFLSFDFLPYHDGRAGIPYISQFAYAEFSGDYDAMHKTEGYDISAMYDVTRNIMLSQGITIPYPDKYWTAEVFKNGYDKGSTAYMFSAELIDT</sequence>
<evidence type="ECO:0000256" key="3">
    <source>
        <dbReference type="ARBA" id="ARBA00023163"/>
    </source>
</evidence>
<proteinExistence type="predicted"/>
<dbReference type="SMART" id="SM00342">
    <property type="entry name" value="HTH_ARAC"/>
    <property type="match status" value="1"/>
</dbReference>
<dbReference type="Gene3D" id="1.10.10.60">
    <property type="entry name" value="Homeodomain-like"/>
    <property type="match status" value="2"/>
</dbReference>
<dbReference type="PROSITE" id="PS01124">
    <property type="entry name" value="HTH_ARAC_FAMILY_2"/>
    <property type="match status" value="1"/>
</dbReference>
<reference evidence="5 6" key="1">
    <citation type="submission" date="2024-03" db="EMBL/GenBank/DDBJ databases">
        <title>Human intestinal bacterial collection.</title>
        <authorList>
            <person name="Pauvert C."/>
            <person name="Hitch T.C.A."/>
            <person name="Clavel T."/>
        </authorList>
    </citation>
    <scope>NUCLEOTIDE SEQUENCE [LARGE SCALE GENOMIC DNA]</scope>
    <source>
        <strain evidence="5 6">CLA-SR-H028</strain>
    </source>
</reference>
<keyword evidence="1" id="KW-0805">Transcription regulation</keyword>
<comment type="caution">
    <text evidence="5">The sequence shown here is derived from an EMBL/GenBank/DDBJ whole genome shotgun (WGS) entry which is preliminary data.</text>
</comment>
<evidence type="ECO:0000259" key="4">
    <source>
        <dbReference type="PROSITE" id="PS01124"/>
    </source>
</evidence>
<dbReference type="EMBL" id="JBBMFP010000002">
    <property type="protein sequence ID" value="MEQ2429995.1"/>
    <property type="molecule type" value="Genomic_DNA"/>
</dbReference>
<keyword evidence="2" id="KW-0238">DNA-binding</keyword>
<protein>
    <submittedName>
        <fullName evidence="5">AraC family transcriptional regulator</fullName>
    </submittedName>
</protein>
<evidence type="ECO:0000256" key="2">
    <source>
        <dbReference type="ARBA" id="ARBA00023125"/>
    </source>
</evidence>
<feature type="domain" description="HTH araC/xylS-type" evidence="4">
    <location>
        <begin position="18"/>
        <end position="116"/>
    </location>
</feature>
<dbReference type="InterPro" id="IPR018060">
    <property type="entry name" value="HTH_AraC"/>
</dbReference>
<dbReference type="RefSeq" id="WP_148391399.1">
    <property type="nucleotide sequence ID" value="NZ_JBBMFP010000002.1"/>
</dbReference>
<gene>
    <name evidence="5" type="ORF">WMO65_03170</name>
</gene>